<protein>
    <submittedName>
        <fullName evidence="2">Helix-turn-helix protein</fullName>
    </submittedName>
</protein>
<dbReference type="Pfam" id="PF17765">
    <property type="entry name" value="MLTR_LBD"/>
    <property type="match status" value="1"/>
</dbReference>
<evidence type="ECO:0000313" key="2">
    <source>
        <dbReference type="EMBL" id="RLK58722.1"/>
    </source>
</evidence>
<proteinExistence type="predicted"/>
<keyword evidence="3" id="KW-1185">Reference proteome</keyword>
<dbReference type="GO" id="GO:0003677">
    <property type="term" value="F:DNA binding"/>
    <property type="evidence" value="ECO:0007669"/>
    <property type="project" value="InterPro"/>
</dbReference>
<dbReference type="InterPro" id="IPR041413">
    <property type="entry name" value="MLTR_LBD"/>
</dbReference>
<dbReference type="Pfam" id="PF13560">
    <property type="entry name" value="HTH_31"/>
    <property type="match status" value="1"/>
</dbReference>
<comment type="caution">
    <text evidence="2">The sequence shown here is derived from an EMBL/GenBank/DDBJ whole genome shotgun (WGS) entry which is preliminary data.</text>
</comment>
<reference evidence="2 3" key="1">
    <citation type="submission" date="2018-10" db="EMBL/GenBank/DDBJ databases">
        <title>Genomic Encyclopedia of Archaeal and Bacterial Type Strains, Phase II (KMG-II): from individual species to whole genera.</title>
        <authorList>
            <person name="Goeker M."/>
        </authorList>
    </citation>
    <scope>NUCLEOTIDE SEQUENCE [LARGE SCALE GENOMIC DNA]</scope>
    <source>
        <strain evidence="2 3">DSM 45657</strain>
    </source>
</reference>
<dbReference type="PROSITE" id="PS50943">
    <property type="entry name" value="HTH_CROC1"/>
    <property type="match status" value="1"/>
</dbReference>
<dbReference type="AlphaFoldDB" id="A0A421B2T7"/>
<dbReference type="PANTHER" id="PTHR35010">
    <property type="entry name" value="BLL4672 PROTEIN-RELATED"/>
    <property type="match status" value="1"/>
</dbReference>
<dbReference type="CDD" id="cd00093">
    <property type="entry name" value="HTH_XRE"/>
    <property type="match status" value="1"/>
</dbReference>
<evidence type="ECO:0000259" key="1">
    <source>
        <dbReference type="PROSITE" id="PS50943"/>
    </source>
</evidence>
<accession>A0A421B2T7</accession>
<sequence length="309" mass="34422">MPHTQAAAGRPWQHGSMAQQTDLSTFLRSRRAKVRPADIGLTNGHTVRRTQGLRREEVAASAGVSVDYYTRLEQGRERNPSIAVLESLATTLLLEGEERDHLFRLAAHTGNRAQATPPAPRAVRPAVRRLLDTVTPSPAYVLNRWNDMLAANPAGLALLAGLDEWPPARRNTVRYIFLHPTAPTLFEDWGSIAHNAVAHLHAMEGLLPGAPALQTLVDELSEQSQEFRALWQQHDVRSLSTGRKLLNHPNVGRMALTYEVLDITNDHQRLVIYQAPVGTVDHDSMMLLNLVNPSAETTAERPRRRSDQR</sequence>
<dbReference type="Gene3D" id="1.10.260.40">
    <property type="entry name" value="lambda repressor-like DNA-binding domains"/>
    <property type="match status" value="1"/>
</dbReference>
<dbReference type="SMART" id="SM00530">
    <property type="entry name" value="HTH_XRE"/>
    <property type="match status" value="1"/>
</dbReference>
<evidence type="ECO:0000313" key="3">
    <source>
        <dbReference type="Proteomes" id="UP000282454"/>
    </source>
</evidence>
<dbReference type="PANTHER" id="PTHR35010:SF2">
    <property type="entry name" value="BLL4672 PROTEIN"/>
    <property type="match status" value="1"/>
</dbReference>
<dbReference type="EMBL" id="RCDD01000002">
    <property type="protein sequence ID" value="RLK58722.1"/>
    <property type="molecule type" value="Genomic_DNA"/>
</dbReference>
<feature type="domain" description="HTH cro/C1-type" evidence="1">
    <location>
        <begin position="51"/>
        <end position="99"/>
    </location>
</feature>
<dbReference type="InterPro" id="IPR010982">
    <property type="entry name" value="Lambda_DNA-bd_dom_sf"/>
</dbReference>
<dbReference type="SUPFAM" id="SSF47413">
    <property type="entry name" value="lambda repressor-like DNA-binding domains"/>
    <property type="match status" value="1"/>
</dbReference>
<name>A0A421B2T7_9PSEU</name>
<dbReference type="Proteomes" id="UP000282454">
    <property type="component" value="Unassembled WGS sequence"/>
</dbReference>
<organism evidence="2 3">
    <name type="scientific">Actinokineospora cianjurensis</name>
    <dbReference type="NCBI Taxonomy" id="585224"/>
    <lineage>
        <taxon>Bacteria</taxon>
        <taxon>Bacillati</taxon>
        <taxon>Actinomycetota</taxon>
        <taxon>Actinomycetes</taxon>
        <taxon>Pseudonocardiales</taxon>
        <taxon>Pseudonocardiaceae</taxon>
        <taxon>Actinokineospora</taxon>
    </lineage>
</organism>
<dbReference type="InterPro" id="IPR001387">
    <property type="entry name" value="Cro/C1-type_HTH"/>
</dbReference>
<gene>
    <name evidence="2" type="ORF">CLV68_3197</name>
</gene>
<dbReference type="Gene3D" id="3.30.450.180">
    <property type="match status" value="1"/>
</dbReference>